<dbReference type="AlphaFoldDB" id="A0A2H5X8Z0"/>
<dbReference type="InterPro" id="IPR045584">
    <property type="entry name" value="Pilin-like"/>
</dbReference>
<accession>A0A2H5X8Z0</accession>
<evidence type="ECO:0000313" key="2">
    <source>
        <dbReference type="Proteomes" id="UP000236173"/>
    </source>
</evidence>
<reference evidence="2" key="1">
    <citation type="submission" date="2017-09" db="EMBL/GenBank/DDBJ databases">
        <title>Metaegenomics of thermophilic ammonia-oxidizing enrichment culture.</title>
        <authorList>
            <person name="Kato S."/>
            <person name="Suzuki K."/>
        </authorList>
    </citation>
    <scope>NUCLEOTIDE SEQUENCE [LARGE SCALE GENOMIC DNA]</scope>
</reference>
<evidence type="ECO:0000313" key="1">
    <source>
        <dbReference type="EMBL" id="GBC97577.1"/>
    </source>
</evidence>
<proteinExistence type="predicted"/>
<gene>
    <name evidence="1" type="ORF">HRbin17_00064</name>
</gene>
<sequence length="278" mass="31662">MIAIIAVLAGILFPVFSQAREKARQTQCVSNQRNLSMAHHQYLQDYDELFVLRVPYLGNDAATQSADRTSFFTSPPDARPPEPQTPVLARRAYWAQAVQPYMRNYQLFSCPSSQGAAVATDYRFQILFSYQFNSLLGAYPLAQVVNPTKCLLMSEFYGNAAPIVFASHEPRFTNWIGSYPWTYRPRVLPIGNPCDPNQETRTTFYWWLDGSGNIILPGDVRVHSGGTVYMHADGHVKWQRNPGHWEQSPWARVDEGTGRPTSAWWDGCAHWLFRPIVQ</sequence>
<dbReference type="EMBL" id="BEHT01000001">
    <property type="protein sequence ID" value="GBC97577.1"/>
    <property type="molecule type" value="Genomic_DNA"/>
</dbReference>
<protein>
    <recommendedName>
        <fullName evidence="3">DUF1559 domain-containing protein</fullName>
    </recommendedName>
</protein>
<evidence type="ECO:0008006" key="3">
    <source>
        <dbReference type="Google" id="ProtNLM"/>
    </source>
</evidence>
<dbReference type="Proteomes" id="UP000236173">
    <property type="component" value="Unassembled WGS sequence"/>
</dbReference>
<dbReference type="SUPFAM" id="SSF54523">
    <property type="entry name" value="Pili subunits"/>
    <property type="match status" value="1"/>
</dbReference>
<name>A0A2H5X8Z0_9BACT</name>
<organism evidence="1 2">
    <name type="scientific">Candidatus Fervidibacter japonicus</name>
    <dbReference type="NCBI Taxonomy" id="2035412"/>
    <lineage>
        <taxon>Bacteria</taxon>
        <taxon>Candidatus Fervidibacterota</taxon>
        <taxon>Candidatus Fervidibacter</taxon>
    </lineage>
</organism>
<dbReference type="Gene3D" id="3.30.700.10">
    <property type="entry name" value="Glycoprotein, Type 4 Pilin"/>
    <property type="match status" value="1"/>
</dbReference>
<dbReference type="PANTHER" id="PTHR30093">
    <property type="entry name" value="GENERAL SECRETION PATHWAY PROTEIN G"/>
    <property type="match status" value="1"/>
</dbReference>
<comment type="caution">
    <text evidence="1">The sequence shown here is derived from an EMBL/GenBank/DDBJ whole genome shotgun (WGS) entry which is preliminary data.</text>
</comment>